<organism evidence="1">
    <name type="scientific">bioreactor metagenome</name>
    <dbReference type="NCBI Taxonomy" id="1076179"/>
    <lineage>
        <taxon>unclassified sequences</taxon>
        <taxon>metagenomes</taxon>
        <taxon>ecological metagenomes</taxon>
    </lineage>
</organism>
<accession>A0A644ZZK6</accession>
<dbReference type="InterPro" id="IPR013785">
    <property type="entry name" value="Aldolase_TIM"/>
</dbReference>
<name>A0A644ZZK6_9ZZZZ</name>
<comment type="caution">
    <text evidence="1">The sequence shown here is derived from an EMBL/GenBank/DDBJ whole genome shotgun (WGS) entry which is preliminary data.</text>
</comment>
<dbReference type="AlphaFoldDB" id="A0A644ZZK6"/>
<reference evidence="1" key="1">
    <citation type="submission" date="2019-08" db="EMBL/GenBank/DDBJ databases">
        <authorList>
            <person name="Kucharzyk K."/>
            <person name="Murdoch R.W."/>
            <person name="Higgins S."/>
            <person name="Loffler F."/>
        </authorList>
    </citation>
    <scope>NUCLEOTIDE SEQUENCE</scope>
</reference>
<proteinExistence type="predicted"/>
<evidence type="ECO:0000313" key="1">
    <source>
        <dbReference type="EMBL" id="MPM46409.1"/>
    </source>
</evidence>
<gene>
    <name evidence="1" type="ORF">SDC9_93109</name>
</gene>
<dbReference type="Gene3D" id="3.20.20.70">
    <property type="entry name" value="Aldolase class I"/>
    <property type="match status" value="1"/>
</dbReference>
<dbReference type="NCBIfam" id="NF045502">
    <property type="entry name" value="variant_rSAM"/>
    <property type="match status" value="1"/>
</dbReference>
<sequence>MIKKNKYQNKRIPKSINSDQPTLNNFIEIVGLDRLTVLTFDGCWNWNTGKACKFCDFNPKRENYKNYKPSLNDLGDFNYNLDKWWNFNKDKYLKSIEYTFRYILKKESIAPHKHLLIMSGNLPDPHKVWNFSTEIISTLNKVERIDNFDNYLNICPHPDIESLEKVKKLGINQVQYNLEVIGKECFQNICPGKCNYDDFVQKLVEAVKIMGFGKVRSNFVLGIQPVEDLLSGIRELAKKGIVADYSIFQPKRNTPLENHLAPNMDTIIYFTKELSKIYKKHNFKGIYCNLGSRSSIINEFLCAKNINQN</sequence>
<dbReference type="EMBL" id="VSSQ01011268">
    <property type="protein sequence ID" value="MPM46409.1"/>
    <property type="molecule type" value="Genomic_DNA"/>
</dbReference>
<evidence type="ECO:0008006" key="2">
    <source>
        <dbReference type="Google" id="ProtNLM"/>
    </source>
</evidence>
<dbReference type="InterPro" id="IPR058240">
    <property type="entry name" value="rSAM_sf"/>
</dbReference>
<protein>
    <recommendedName>
        <fullName evidence="2">Radical SAM core domain-containing protein</fullName>
    </recommendedName>
</protein>
<dbReference type="SUPFAM" id="SSF102114">
    <property type="entry name" value="Radical SAM enzymes"/>
    <property type="match status" value="1"/>
</dbReference>